<evidence type="ECO:0000313" key="2">
    <source>
        <dbReference type="Proteomes" id="UP001281614"/>
    </source>
</evidence>
<evidence type="ECO:0000313" key="1">
    <source>
        <dbReference type="EMBL" id="KAK2732085.1"/>
    </source>
</evidence>
<sequence>MRRRPLHCVCVPLESGATDQAPYSPALQLSISTGTPHTSDARHPSPMCRLAQITCR</sequence>
<reference evidence="1" key="1">
    <citation type="submission" date="2023-02" db="EMBL/GenBank/DDBJ databases">
        <title>Colletotrichum kahawae CIFC_Que2 genome sequencing and assembly.</title>
        <authorList>
            <person name="Baroncelli R."/>
        </authorList>
    </citation>
    <scope>NUCLEOTIDE SEQUENCE</scope>
    <source>
        <strain evidence="1">CIFC_Que2</strain>
    </source>
</reference>
<keyword evidence="2" id="KW-1185">Reference proteome</keyword>
<comment type="caution">
    <text evidence="1">The sequence shown here is derived from an EMBL/GenBank/DDBJ whole genome shotgun (WGS) entry which is preliminary data.</text>
</comment>
<protein>
    <submittedName>
        <fullName evidence="1">Uncharacterized protein</fullName>
    </submittedName>
</protein>
<dbReference type="AlphaFoldDB" id="A0AAD9Y1S4"/>
<accession>A0AAD9Y1S4</accession>
<name>A0AAD9Y1S4_COLKA</name>
<gene>
    <name evidence="1" type="ORF">CKAH01_02031</name>
</gene>
<proteinExistence type="predicted"/>
<organism evidence="1 2">
    <name type="scientific">Colletotrichum kahawae</name>
    <name type="common">Coffee berry disease fungus</name>
    <dbReference type="NCBI Taxonomy" id="34407"/>
    <lineage>
        <taxon>Eukaryota</taxon>
        <taxon>Fungi</taxon>
        <taxon>Dikarya</taxon>
        <taxon>Ascomycota</taxon>
        <taxon>Pezizomycotina</taxon>
        <taxon>Sordariomycetes</taxon>
        <taxon>Hypocreomycetidae</taxon>
        <taxon>Glomerellales</taxon>
        <taxon>Glomerellaceae</taxon>
        <taxon>Colletotrichum</taxon>
        <taxon>Colletotrichum gloeosporioides species complex</taxon>
    </lineage>
</organism>
<dbReference type="EMBL" id="VYYT01000554">
    <property type="protein sequence ID" value="KAK2732085.1"/>
    <property type="molecule type" value="Genomic_DNA"/>
</dbReference>
<dbReference type="Proteomes" id="UP001281614">
    <property type="component" value="Unassembled WGS sequence"/>
</dbReference>